<evidence type="ECO:0000256" key="9">
    <source>
        <dbReference type="ARBA" id="ARBA00023125"/>
    </source>
</evidence>
<dbReference type="STRING" id="52560.SAMN04488082_12710"/>
<feature type="active site" evidence="13">
    <location>
        <position position="142"/>
    </location>
</feature>
<evidence type="ECO:0000256" key="8">
    <source>
        <dbReference type="ARBA" id="ARBA00022842"/>
    </source>
</evidence>
<dbReference type="NCBIfam" id="TIGR00228">
    <property type="entry name" value="ruvC"/>
    <property type="match status" value="1"/>
</dbReference>
<dbReference type="OrthoDB" id="9805499at2"/>
<dbReference type="EC" id="3.1.21.10" evidence="13 14"/>
<keyword evidence="11 13" id="KW-0234">DNA repair</keyword>
<sequence>MAVERIILGVDPGSRCMGYGLVRERSGVLSLVEAGVVRPSEEAMSTRLGLMYTRIAELIGAHTPCAVAVENVFFARNSASALKLGQARGAVLAACGVHGVEVFGYEPTLVKKSLVGAGRAEKSQVSFMVGQLLGVRPDWAEDAGDALALAICHLNHFRFMAAVSAGQTPGQPTGQDGSTRL</sequence>
<keyword evidence="5 13" id="KW-0255">Endonuclease</keyword>
<dbReference type="InterPro" id="IPR036397">
    <property type="entry name" value="RNaseH_sf"/>
</dbReference>
<dbReference type="Gene3D" id="3.30.420.10">
    <property type="entry name" value="Ribonuclease H-like superfamily/Ribonuclease H"/>
    <property type="match status" value="1"/>
</dbReference>
<dbReference type="RefSeq" id="WP_092379247.1">
    <property type="nucleotide sequence ID" value="NZ_FORX01000027.1"/>
</dbReference>
<feature type="binding site" evidence="13">
    <location>
        <position position="11"/>
    </location>
    <ligand>
        <name>Mg(2+)</name>
        <dbReference type="ChEBI" id="CHEBI:18420"/>
        <label>1</label>
    </ligand>
</feature>
<comment type="function">
    <text evidence="13">The RuvA-RuvB-RuvC complex processes Holliday junction (HJ) DNA during genetic recombination and DNA repair. Endonuclease that resolves HJ intermediates. Cleaves cruciform DNA by making single-stranded nicks across the HJ at symmetrical positions within the homologous arms, yielding a 5'-phosphate and a 3'-hydroxyl group; requires a central core of homology in the junction. The consensus cleavage sequence is 5'-(A/T)TT(C/G)-3'. Cleavage occurs on the 3'-side of the TT dinucleotide at the point of strand exchange. HJ branch migration catalyzed by RuvA-RuvB allows RuvC to scan DNA until it finds its consensus sequence, where it cleaves and resolves the cruciform DNA.</text>
</comment>
<dbReference type="AlphaFoldDB" id="A0A1I3ZTY5"/>
<keyword evidence="4 13" id="KW-0479">Metal-binding</keyword>
<protein>
    <recommendedName>
        <fullName evidence="13 14">Crossover junction endodeoxyribonuclease RuvC</fullName>
        <ecNumber evidence="13 14">3.1.21.10</ecNumber>
    </recommendedName>
    <alternativeName>
        <fullName evidence="13">Holliday junction nuclease RuvC</fullName>
    </alternativeName>
    <alternativeName>
        <fullName evidence="13">Holliday junction resolvase RuvC</fullName>
    </alternativeName>
</protein>
<dbReference type="HAMAP" id="MF_00034">
    <property type="entry name" value="RuvC"/>
    <property type="match status" value="1"/>
</dbReference>
<organism evidence="15 16">
    <name type="scientific">Desulfomicrobium apsheronum</name>
    <dbReference type="NCBI Taxonomy" id="52560"/>
    <lineage>
        <taxon>Bacteria</taxon>
        <taxon>Pseudomonadati</taxon>
        <taxon>Thermodesulfobacteriota</taxon>
        <taxon>Desulfovibrionia</taxon>
        <taxon>Desulfovibrionales</taxon>
        <taxon>Desulfomicrobiaceae</taxon>
        <taxon>Desulfomicrobium</taxon>
    </lineage>
</organism>
<dbReference type="SUPFAM" id="SSF53098">
    <property type="entry name" value="Ribonuclease H-like"/>
    <property type="match status" value="1"/>
</dbReference>
<name>A0A1I3ZTY5_9BACT</name>
<dbReference type="GO" id="GO:0000287">
    <property type="term" value="F:magnesium ion binding"/>
    <property type="evidence" value="ECO:0007669"/>
    <property type="project" value="UniProtKB-UniRule"/>
</dbReference>
<dbReference type="FunFam" id="3.30.420.10:FF:000002">
    <property type="entry name" value="Crossover junction endodeoxyribonuclease RuvC"/>
    <property type="match status" value="1"/>
</dbReference>
<dbReference type="GO" id="GO:0048476">
    <property type="term" value="C:Holliday junction resolvase complex"/>
    <property type="evidence" value="ECO:0007669"/>
    <property type="project" value="UniProtKB-UniRule"/>
</dbReference>
<evidence type="ECO:0000256" key="7">
    <source>
        <dbReference type="ARBA" id="ARBA00022801"/>
    </source>
</evidence>
<comment type="similarity">
    <text evidence="1 13">Belongs to the RuvC family.</text>
</comment>
<dbReference type="EMBL" id="FORX01000027">
    <property type="protein sequence ID" value="SFK47555.1"/>
    <property type="molecule type" value="Genomic_DNA"/>
</dbReference>
<comment type="subcellular location">
    <subcellularLocation>
        <location evidence="13">Cytoplasm</location>
    </subcellularLocation>
</comment>
<evidence type="ECO:0000256" key="4">
    <source>
        <dbReference type="ARBA" id="ARBA00022723"/>
    </source>
</evidence>
<evidence type="ECO:0000256" key="6">
    <source>
        <dbReference type="ARBA" id="ARBA00022763"/>
    </source>
</evidence>
<evidence type="ECO:0000256" key="1">
    <source>
        <dbReference type="ARBA" id="ARBA00009518"/>
    </source>
</evidence>
<evidence type="ECO:0000256" key="10">
    <source>
        <dbReference type="ARBA" id="ARBA00023172"/>
    </source>
</evidence>
<keyword evidence="7 13" id="KW-0378">Hydrolase</keyword>
<keyword evidence="10 13" id="KW-0233">DNA recombination</keyword>
<dbReference type="PRINTS" id="PR00696">
    <property type="entry name" value="RSOLVASERUVC"/>
</dbReference>
<evidence type="ECO:0000256" key="14">
    <source>
        <dbReference type="NCBIfam" id="TIGR00228"/>
    </source>
</evidence>
<evidence type="ECO:0000256" key="2">
    <source>
        <dbReference type="ARBA" id="ARBA00022490"/>
    </source>
</evidence>
<proteinExistence type="inferred from homology"/>
<dbReference type="GO" id="GO:0006310">
    <property type="term" value="P:DNA recombination"/>
    <property type="evidence" value="ECO:0007669"/>
    <property type="project" value="UniProtKB-UniRule"/>
</dbReference>
<dbReference type="GO" id="GO:0003677">
    <property type="term" value="F:DNA binding"/>
    <property type="evidence" value="ECO:0007669"/>
    <property type="project" value="UniProtKB-KW"/>
</dbReference>
<comment type="subunit">
    <text evidence="13">Homodimer which binds Holliday junction (HJ) DNA. The HJ becomes 2-fold symmetrical on binding to RuvC with unstacked arms; it has a different conformation from HJ DNA in complex with RuvA. In the full resolvosome a probable DNA-RuvA(4)-RuvB(12)-RuvC(2) complex forms which resolves the HJ.</text>
</comment>
<feature type="binding site" evidence="13">
    <location>
        <position position="142"/>
    </location>
    <ligand>
        <name>Mg(2+)</name>
        <dbReference type="ChEBI" id="CHEBI:18420"/>
        <label>1</label>
    </ligand>
</feature>
<dbReference type="GO" id="GO:0006281">
    <property type="term" value="P:DNA repair"/>
    <property type="evidence" value="ECO:0007669"/>
    <property type="project" value="UniProtKB-UniRule"/>
</dbReference>
<dbReference type="GO" id="GO:0005737">
    <property type="term" value="C:cytoplasm"/>
    <property type="evidence" value="ECO:0007669"/>
    <property type="project" value="UniProtKB-SubCell"/>
</dbReference>
<dbReference type="PANTHER" id="PTHR30194:SF3">
    <property type="entry name" value="CROSSOVER JUNCTION ENDODEOXYRIBONUCLEASE RUVC"/>
    <property type="match status" value="1"/>
</dbReference>
<keyword evidence="16" id="KW-1185">Reference proteome</keyword>
<evidence type="ECO:0000256" key="3">
    <source>
        <dbReference type="ARBA" id="ARBA00022722"/>
    </source>
</evidence>
<dbReference type="CDD" id="cd16962">
    <property type="entry name" value="RuvC"/>
    <property type="match status" value="1"/>
</dbReference>
<evidence type="ECO:0000256" key="11">
    <source>
        <dbReference type="ARBA" id="ARBA00023204"/>
    </source>
</evidence>
<gene>
    <name evidence="13" type="primary">ruvC</name>
    <name evidence="15" type="ORF">SAMN04488082_12710</name>
</gene>
<reference evidence="16" key="1">
    <citation type="submission" date="2016-10" db="EMBL/GenBank/DDBJ databases">
        <authorList>
            <person name="Varghese N."/>
            <person name="Submissions S."/>
        </authorList>
    </citation>
    <scope>NUCLEOTIDE SEQUENCE [LARGE SCALE GENOMIC DNA]</scope>
    <source>
        <strain evidence="16">DSM 5918</strain>
    </source>
</reference>
<dbReference type="GO" id="GO:0008821">
    <property type="term" value="F:crossover junction DNA endonuclease activity"/>
    <property type="evidence" value="ECO:0007669"/>
    <property type="project" value="UniProtKB-UniRule"/>
</dbReference>
<keyword evidence="2 13" id="KW-0963">Cytoplasm</keyword>
<comment type="cofactor">
    <cofactor evidence="13">
        <name>Mg(2+)</name>
        <dbReference type="ChEBI" id="CHEBI:18420"/>
    </cofactor>
    <text evidence="13">Binds 2 Mg(2+) ion per subunit.</text>
</comment>
<keyword evidence="6 13" id="KW-0227">DNA damage</keyword>
<keyword evidence="3 13" id="KW-0540">Nuclease</keyword>
<dbReference type="Proteomes" id="UP000198635">
    <property type="component" value="Unassembled WGS sequence"/>
</dbReference>
<keyword evidence="9 13" id="KW-0238">DNA-binding</keyword>
<dbReference type="InterPro" id="IPR012337">
    <property type="entry name" value="RNaseH-like_sf"/>
</dbReference>
<dbReference type="InterPro" id="IPR002176">
    <property type="entry name" value="X-over_junc_endoDNase_RuvC"/>
</dbReference>
<dbReference type="PANTHER" id="PTHR30194">
    <property type="entry name" value="CROSSOVER JUNCTION ENDODEOXYRIBONUCLEASE RUVC"/>
    <property type="match status" value="1"/>
</dbReference>
<dbReference type="Pfam" id="PF02075">
    <property type="entry name" value="RuvC"/>
    <property type="match status" value="1"/>
</dbReference>
<evidence type="ECO:0000256" key="12">
    <source>
        <dbReference type="ARBA" id="ARBA00029354"/>
    </source>
</evidence>
<feature type="active site" evidence="13">
    <location>
        <position position="70"/>
    </location>
</feature>
<feature type="binding site" evidence="13">
    <location>
        <position position="70"/>
    </location>
    <ligand>
        <name>Mg(2+)</name>
        <dbReference type="ChEBI" id="CHEBI:18420"/>
        <label>2</label>
    </ligand>
</feature>
<accession>A0A1I3ZTY5</accession>
<evidence type="ECO:0000256" key="5">
    <source>
        <dbReference type="ARBA" id="ARBA00022759"/>
    </source>
</evidence>
<keyword evidence="8 13" id="KW-0460">Magnesium</keyword>
<evidence type="ECO:0000313" key="16">
    <source>
        <dbReference type="Proteomes" id="UP000198635"/>
    </source>
</evidence>
<feature type="active site" evidence="13">
    <location>
        <position position="11"/>
    </location>
</feature>
<evidence type="ECO:0000256" key="13">
    <source>
        <dbReference type="HAMAP-Rule" id="MF_00034"/>
    </source>
</evidence>
<comment type="catalytic activity">
    <reaction evidence="12 13">
        <text>Endonucleolytic cleavage at a junction such as a reciprocal single-stranded crossover between two homologous DNA duplexes (Holliday junction).</text>
        <dbReference type="EC" id="3.1.21.10"/>
    </reaction>
</comment>
<evidence type="ECO:0000313" key="15">
    <source>
        <dbReference type="EMBL" id="SFK47555.1"/>
    </source>
</evidence>